<protein>
    <submittedName>
        <fullName evidence="2">Uncharacterized protein</fullName>
    </submittedName>
</protein>
<name>A0A218X2V2_PUNGR</name>
<feature type="region of interest" description="Disordered" evidence="1">
    <location>
        <begin position="65"/>
        <end position="90"/>
    </location>
</feature>
<sequence>MRAYVFGFAKLLYWRMVGFHFVTESNQISIRWAMGLKGLSSCGLPSVHWALRQAHIQSFGKFEGSMGKYNSPPSSLQKQSDSSKRGDEEL</sequence>
<dbReference type="AlphaFoldDB" id="A0A218X2V2"/>
<evidence type="ECO:0000313" key="3">
    <source>
        <dbReference type="Proteomes" id="UP000197138"/>
    </source>
</evidence>
<dbReference type="EMBL" id="MTKT01002492">
    <property type="protein sequence ID" value="OWM78990.1"/>
    <property type="molecule type" value="Genomic_DNA"/>
</dbReference>
<gene>
    <name evidence="2" type="ORF">CDL15_Pgr003161</name>
</gene>
<organism evidence="2 3">
    <name type="scientific">Punica granatum</name>
    <name type="common">Pomegranate</name>
    <dbReference type="NCBI Taxonomy" id="22663"/>
    <lineage>
        <taxon>Eukaryota</taxon>
        <taxon>Viridiplantae</taxon>
        <taxon>Streptophyta</taxon>
        <taxon>Embryophyta</taxon>
        <taxon>Tracheophyta</taxon>
        <taxon>Spermatophyta</taxon>
        <taxon>Magnoliopsida</taxon>
        <taxon>eudicotyledons</taxon>
        <taxon>Gunneridae</taxon>
        <taxon>Pentapetalae</taxon>
        <taxon>rosids</taxon>
        <taxon>malvids</taxon>
        <taxon>Myrtales</taxon>
        <taxon>Lythraceae</taxon>
        <taxon>Punica</taxon>
    </lineage>
</organism>
<feature type="compositionally biased region" description="Basic and acidic residues" evidence="1">
    <location>
        <begin position="81"/>
        <end position="90"/>
    </location>
</feature>
<evidence type="ECO:0000313" key="2">
    <source>
        <dbReference type="EMBL" id="OWM78990.1"/>
    </source>
</evidence>
<accession>A0A218X2V2</accession>
<comment type="caution">
    <text evidence="2">The sequence shown here is derived from an EMBL/GenBank/DDBJ whole genome shotgun (WGS) entry which is preliminary data.</text>
</comment>
<dbReference type="Proteomes" id="UP000197138">
    <property type="component" value="Unassembled WGS sequence"/>
</dbReference>
<reference evidence="3" key="1">
    <citation type="journal article" date="2017" name="Plant J.">
        <title>The pomegranate (Punica granatum L.) genome and the genomics of punicalagin biosynthesis.</title>
        <authorList>
            <person name="Qin G."/>
            <person name="Xu C."/>
            <person name="Ming R."/>
            <person name="Tang H."/>
            <person name="Guyot R."/>
            <person name="Kramer E.M."/>
            <person name="Hu Y."/>
            <person name="Yi X."/>
            <person name="Qi Y."/>
            <person name="Xu X."/>
            <person name="Gao Z."/>
            <person name="Pan H."/>
            <person name="Jian J."/>
            <person name="Tian Y."/>
            <person name="Yue Z."/>
            <person name="Xu Y."/>
        </authorList>
    </citation>
    <scope>NUCLEOTIDE SEQUENCE [LARGE SCALE GENOMIC DNA]</scope>
    <source>
        <strain evidence="3">cv. Dabenzi</strain>
    </source>
</reference>
<proteinExistence type="predicted"/>
<feature type="compositionally biased region" description="Polar residues" evidence="1">
    <location>
        <begin position="71"/>
        <end position="80"/>
    </location>
</feature>
<evidence type="ECO:0000256" key="1">
    <source>
        <dbReference type="SAM" id="MobiDB-lite"/>
    </source>
</evidence>